<dbReference type="Pfam" id="PF25601">
    <property type="entry name" value="AAA_lid_14"/>
    <property type="match status" value="1"/>
</dbReference>
<evidence type="ECO:0000256" key="1">
    <source>
        <dbReference type="ARBA" id="ARBA00022741"/>
    </source>
</evidence>
<sequence>MIFKAEQLYWNAGEKNQLKLDWKRFSKSLLNASPNGIAALDMTLKIMISNQLAQTGLDLFPGAMLSTTLPDLSKHAQQVLKADKAAEGIIINRNNVRYSVLLNPIRHRNAMLGIFCIFQDMTALEKITSQMQSFQDLSMELDTIIDSSNDGLWICDGEGTILRLNPASEYLTHVKSDEVLGRNISELVAEGLIDQSVTLEVLKTQKKVSILQQTRHGKILFLTGNPVFDSNGNLFRVVVNERDITEIKSLQEELEEKVALNNQYRQDLLEMQIEEMESRQIIAKTPEYINIIQQAVKLGTVDSTVLILGESGTGKGVVADLIHKYSPRKNHPMIKLNCGSIPESLVESELFGYEKGAFTGAGKGGKPGKFEMAHKGIIFLDEIAELPLSSQVKLLRFLEDGQITRVGGTVSQKVDVRIVAATNRNLKKMVARKQFRSDLFYRLNVIPLTMLPLRKRRDCILPLINHFTDQFCRRYGKKRVMFSREAMSAMLEHPYPGNVREMINICERVVVMSQDGHVNLEDLPASVREGVAKGPLGGEVWHPGQTLKERMDALEKEILEKALKFHGTQAKMAHSLGLNQSTVARKLKKHLLK</sequence>
<dbReference type="PROSITE" id="PS50113">
    <property type="entry name" value="PAC"/>
    <property type="match status" value="1"/>
</dbReference>
<evidence type="ECO:0000256" key="4">
    <source>
        <dbReference type="ARBA" id="ARBA00029500"/>
    </source>
</evidence>
<evidence type="ECO:0000259" key="5">
    <source>
        <dbReference type="PROSITE" id="PS50045"/>
    </source>
</evidence>
<dbReference type="NCBIfam" id="TIGR00229">
    <property type="entry name" value="sensory_box"/>
    <property type="match status" value="1"/>
</dbReference>
<reference evidence="8 9" key="1">
    <citation type="submission" date="2017-04" db="EMBL/GenBank/DDBJ databases">
        <authorList>
            <person name="Afonso C.L."/>
            <person name="Miller P.J."/>
            <person name="Scott M.A."/>
            <person name="Spackman E."/>
            <person name="Goraichik I."/>
            <person name="Dimitrov K.M."/>
            <person name="Suarez D.L."/>
            <person name="Swayne D.E."/>
        </authorList>
    </citation>
    <scope>NUCLEOTIDE SEQUENCE [LARGE SCALE GENOMIC DNA]</scope>
    <source>
        <strain evidence="8 9">DSM 3385</strain>
    </source>
</reference>
<dbReference type="STRING" id="1121400.SAMN02746065_112100"/>
<dbReference type="InterPro" id="IPR000014">
    <property type="entry name" value="PAS"/>
</dbReference>
<feature type="domain" description="PAS" evidence="6">
    <location>
        <begin position="137"/>
        <end position="188"/>
    </location>
</feature>
<dbReference type="Pfam" id="PF13426">
    <property type="entry name" value="PAS_9"/>
    <property type="match status" value="1"/>
</dbReference>
<dbReference type="Gene3D" id="3.30.450.20">
    <property type="entry name" value="PAS domain"/>
    <property type="match status" value="2"/>
</dbReference>
<dbReference type="GO" id="GO:0003677">
    <property type="term" value="F:DNA binding"/>
    <property type="evidence" value="ECO:0007669"/>
    <property type="project" value="UniProtKB-KW"/>
</dbReference>
<dbReference type="Gene3D" id="3.40.50.300">
    <property type="entry name" value="P-loop containing nucleotide triphosphate hydrolases"/>
    <property type="match status" value="1"/>
</dbReference>
<evidence type="ECO:0000313" key="8">
    <source>
        <dbReference type="EMBL" id="SMC85606.1"/>
    </source>
</evidence>
<evidence type="ECO:0000259" key="6">
    <source>
        <dbReference type="PROSITE" id="PS50112"/>
    </source>
</evidence>
<gene>
    <name evidence="8" type="ORF">SAMN02746065_112100</name>
</gene>
<dbReference type="InterPro" id="IPR058031">
    <property type="entry name" value="AAA_lid_NorR"/>
</dbReference>
<dbReference type="InterPro" id="IPR025943">
    <property type="entry name" value="Sigma_54_int_dom_ATP-bd_2"/>
</dbReference>
<accession>A0A1W2CKR0</accession>
<evidence type="ECO:0000259" key="7">
    <source>
        <dbReference type="PROSITE" id="PS50113"/>
    </source>
</evidence>
<dbReference type="EMBL" id="FWXY01000012">
    <property type="protein sequence ID" value="SMC85606.1"/>
    <property type="molecule type" value="Genomic_DNA"/>
</dbReference>
<dbReference type="InterPro" id="IPR003593">
    <property type="entry name" value="AAA+_ATPase"/>
</dbReference>
<evidence type="ECO:0000256" key="3">
    <source>
        <dbReference type="ARBA" id="ARBA00022840"/>
    </source>
</evidence>
<dbReference type="PROSITE" id="PS00675">
    <property type="entry name" value="SIGMA54_INTERACT_1"/>
    <property type="match status" value="1"/>
</dbReference>
<name>A0A1W2CKR0_9BACT</name>
<dbReference type="SUPFAM" id="SSF46689">
    <property type="entry name" value="Homeodomain-like"/>
    <property type="match status" value="1"/>
</dbReference>
<dbReference type="InterPro" id="IPR009057">
    <property type="entry name" value="Homeodomain-like_sf"/>
</dbReference>
<dbReference type="InterPro" id="IPR030828">
    <property type="entry name" value="HTH_TyrR"/>
</dbReference>
<dbReference type="CDD" id="cd00130">
    <property type="entry name" value="PAS"/>
    <property type="match status" value="1"/>
</dbReference>
<dbReference type="PROSITE" id="PS50112">
    <property type="entry name" value="PAS"/>
    <property type="match status" value="1"/>
</dbReference>
<dbReference type="PANTHER" id="PTHR32071">
    <property type="entry name" value="TRANSCRIPTIONAL REGULATORY PROTEIN"/>
    <property type="match status" value="1"/>
</dbReference>
<keyword evidence="9" id="KW-1185">Reference proteome</keyword>
<dbReference type="Pfam" id="PF00158">
    <property type="entry name" value="Sigma54_activat"/>
    <property type="match status" value="1"/>
</dbReference>
<dbReference type="InterPro" id="IPR035965">
    <property type="entry name" value="PAS-like_dom_sf"/>
</dbReference>
<dbReference type="InterPro" id="IPR002078">
    <property type="entry name" value="Sigma_54_int"/>
</dbReference>
<dbReference type="CDD" id="cd00009">
    <property type="entry name" value="AAA"/>
    <property type="match status" value="1"/>
</dbReference>
<feature type="domain" description="PAC" evidence="7">
    <location>
        <begin position="204"/>
        <end position="256"/>
    </location>
</feature>
<dbReference type="Gene3D" id="1.10.8.60">
    <property type="match status" value="1"/>
</dbReference>
<dbReference type="InterPro" id="IPR000700">
    <property type="entry name" value="PAS-assoc_C"/>
</dbReference>
<dbReference type="PANTHER" id="PTHR32071:SF57">
    <property type="entry name" value="C4-DICARBOXYLATE TRANSPORT TRANSCRIPTIONAL REGULATORY PROTEIN DCTD"/>
    <property type="match status" value="1"/>
</dbReference>
<dbReference type="SUPFAM" id="SSF52540">
    <property type="entry name" value="P-loop containing nucleoside triphosphate hydrolases"/>
    <property type="match status" value="1"/>
</dbReference>
<dbReference type="GO" id="GO:0006355">
    <property type="term" value="P:regulation of DNA-templated transcription"/>
    <property type="evidence" value="ECO:0007669"/>
    <property type="project" value="InterPro"/>
</dbReference>
<dbReference type="SMART" id="SM00382">
    <property type="entry name" value="AAA"/>
    <property type="match status" value="1"/>
</dbReference>
<dbReference type="SUPFAM" id="SSF55785">
    <property type="entry name" value="PYP-like sensor domain (PAS domain)"/>
    <property type="match status" value="1"/>
</dbReference>
<dbReference type="PROSITE" id="PS00676">
    <property type="entry name" value="SIGMA54_INTERACT_2"/>
    <property type="match status" value="1"/>
</dbReference>
<dbReference type="OrthoDB" id="9763792at2"/>
<dbReference type="Proteomes" id="UP000192418">
    <property type="component" value="Unassembled WGS sequence"/>
</dbReference>
<keyword evidence="2" id="KW-0058">Aromatic hydrocarbons catabolism</keyword>
<dbReference type="PROSITE" id="PS50045">
    <property type="entry name" value="SIGMA54_INTERACT_4"/>
    <property type="match status" value="1"/>
</dbReference>
<evidence type="ECO:0000256" key="2">
    <source>
        <dbReference type="ARBA" id="ARBA00022797"/>
    </source>
</evidence>
<dbReference type="AlphaFoldDB" id="A0A1W2CKR0"/>
<organism evidence="8 9">
    <name type="scientific">Desulfocicer vacuolatum DSM 3385</name>
    <dbReference type="NCBI Taxonomy" id="1121400"/>
    <lineage>
        <taxon>Bacteria</taxon>
        <taxon>Pseudomonadati</taxon>
        <taxon>Thermodesulfobacteriota</taxon>
        <taxon>Desulfobacteria</taxon>
        <taxon>Desulfobacterales</taxon>
        <taxon>Desulfobacteraceae</taxon>
        <taxon>Desulfocicer</taxon>
    </lineage>
</organism>
<feature type="domain" description="Sigma-54 factor interaction" evidence="5">
    <location>
        <begin position="281"/>
        <end position="511"/>
    </location>
</feature>
<keyword evidence="1" id="KW-0547">Nucleotide-binding</keyword>
<dbReference type="RefSeq" id="WP_084069716.1">
    <property type="nucleotide sequence ID" value="NZ_FWXY01000012.1"/>
</dbReference>
<dbReference type="Pfam" id="PF18024">
    <property type="entry name" value="HTH_50"/>
    <property type="match status" value="1"/>
</dbReference>
<dbReference type="SMART" id="SM00091">
    <property type="entry name" value="PAS"/>
    <property type="match status" value="2"/>
</dbReference>
<dbReference type="FunFam" id="3.40.50.300:FF:000006">
    <property type="entry name" value="DNA-binding transcriptional regulator NtrC"/>
    <property type="match status" value="1"/>
</dbReference>
<keyword evidence="3" id="KW-0067">ATP-binding</keyword>
<dbReference type="GO" id="GO:0005524">
    <property type="term" value="F:ATP binding"/>
    <property type="evidence" value="ECO:0007669"/>
    <property type="project" value="UniProtKB-KW"/>
</dbReference>
<dbReference type="InterPro" id="IPR025662">
    <property type="entry name" value="Sigma_54_int_dom_ATP-bd_1"/>
</dbReference>
<dbReference type="Gene3D" id="1.10.10.60">
    <property type="entry name" value="Homeodomain-like"/>
    <property type="match status" value="1"/>
</dbReference>
<proteinExistence type="predicted"/>
<evidence type="ECO:0000313" key="9">
    <source>
        <dbReference type="Proteomes" id="UP000192418"/>
    </source>
</evidence>
<dbReference type="InterPro" id="IPR027417">
    <property type="entry name" value="P-loop_NTPase"/>
</dbReference>
<protein>
    <recommendedName>
        <fullName evidence="4">HTH-type transcriptional regulatory protein TyrR</fullName>
    </recommendedName>
</protein>